<evidence type="ECO:0000313" key="3">
    <source>
        <dbReference type="Proteomes" id="UP000515160"/>
    </source>
</evidence>
<accession>A0A6P8WSZ1</accession>
<keyword evidence="2" id="KW-0472">Membrane</keyword>
<sequence>MADMKLIYSSPNESESDSDGFPYSQFVKNLYKKARRRPRGNQSPTMSRIIMETSSLRTYDPHSPMDAFCLLLKSLNPKYHKFFYFLCTLTGFAILAYVTYLKYY</sequence>
<keyword evidence="2" id="KW-1133">Transmembrane helix</keyword>
<evidence type="ECO:0000256" key="2">
    <source>
        <dbReference type="SAM" id="Phobius"/>
    </source>
</evidence>
<keyword evidence="3" id="KW-1185">Reference proteome</keyword>
<name>A0A6P8WSZ1_DROAB</name>
<protein>
    <submittedName>
        <fullName evidence="4">Uncharacterized protein LOC117569653</fullName>
    </submittedName>
</protein>
<reference evidence="4" key="1">
    <citation type="submission" date="2025-08" db="UniProtKB">
        <authorList>
            <consortium name="RefSeq"/>
        </authorList>
    </citation>
    <scope>IDENTIFICATION</scope>
    <source>
        <strain evidence="4">15112-1751.03</strain>
        <tissue evidence="4">Whole Adult</tissue>
    </source>
</reference>
<proteinExistence type="predicted"/>
<organism evidence="3 4">
    <name type="scientific">Drosophila albomicans</name>
    <name type="common">Fruit fly</name>
    <dbReference type="NCBI Taxonomy" id="7291"/>
    <lineage>
        <taxon>Eukaryota</taxon>
        <taxon>Metazoa</taxon>
        <taxon>Ecdysozoa</taxon>
        <taxon>Arthropoda</taxon>
        <taxon>Hexapoda</taxon>
        <taxon>Insecta</taxon>
        <taxon>Pterygota</taxon>
        <taxon>Neoptera</taxon>
        <taxon>Endopterygota</taxon>
        <taxon>Diptera</taxon>
        <taxon>Brachycera</taxon>
        <taxon>Muscomorpha</taxon>
        <taxon>Ephydroidea</taxon>
        <taxon>Drosophilidae</taxon>
        <taxon>Drosophila</taxon>
    </lineage>
</organism>
<evidence type="ECO:0000256" key="1">
    <source>
        <dbReference type="SAM" id="MobiDB-lite"/>
    </source>
</evidence>
<keyword evidence="2" id="KW-0812">Transmembrane</keyword>
<dbReference type="AlphaFoldDB" id="A0A6P8WSZ1"/>
<feature type="transmembrane region" description="Helical" evidence="2">
    <location>
        <begin position="82"/>
        <end position="100"/>
    </location>
</feature>
<dbReference type="RefSeq" id="XP_034106791.1">
    <property type="nucleotide sequence ID" value="XM_034250900.2"/>
</dbReference>
<dbReference type="GeneID" id="117569653"/>
<feature type="region of interest" description="Disordered" evidence="1">
    <location>
        <begin position="1"/>
        <end position="21"/>
    </location>
</feature>
<evidence type="ECO:0000313" key="4">
    <source>
        <dbReference type="RefSeq" id="XP_034106791.1"/>
    </source>
</evidence>
<dbReference type="Proteomes" id="UP000515160">
    <property type="component" value="Chromosome X"/>
</dbReference>
<gene>
    <name evidence="4" type="primary">LOC117569653</name>
</gene>